<proteinExistence type="predicted"/>
<evidence type="ECO:0000313" key="3">
    <source>
        <dbReference type="Proteomes" id="UP000324800"/>
    </source>
</evidence>
<feature type="non-terminal residue" evidence="2">
    <location>
        <position position="482"/>
    </location>
</feature>
<sequence length="482" mass="53713">INFLPSNEQYWIVIEKQLDDGQGNYYERWDQHFIEKRIPFIIEGTANVKIRGTIIHCNGECVYPIEFDCTDLTGKIIQECGCIDNDPRSDNCKPKEIFEPPTEEPNIKDEEVVPIIYFEEQIDENLNEQKNAIENAIQQEQQGDNNDVVGVNVASNEVFEEETITVPDNKAYIIQPKEEDPKNPPVIRPAERTDDQGKTLPSTKPLVNVEGNRTLEIQGLIIEHFQSQTTSPVLKTDGNAILRLINVTLSSDKRVKDQESQQITSYPSSTDKTTPFLEAHGKLVVLKDVVIEPSNLINSNVILLSGSQGANSHQFLAENSIFKVQNNPGSQSFINIIQFTVVIKGSIFEGQKRNNNKNENIRSSLKKDIMNVVQQDTCEWSTASVNIFDGVGFFESTTFKDLSEGALKVGKGGIVTLKDTVILYNNKPTDSKLGRNIICEGTTSSPAQLLAESSSFSEAGVENKNKWVLADRDTCKITGSLG</sequence>
<name>A0A5J4TMD9_9EUKA</name>
<organism evidence="2 3">
    <name type="scientific">Streblomastix strix</name>
    <dbReference type="NCBI Taxonomy" id="222440"/>
    <lineage>
        <taxon>Eukaryota</taxon>
        <taxon>Metamonada</taxon>
        <taxon>Preaxostyla</taxon>
        <taxon>Oxymonadida</taxon>
        <taxon>Streblomastigidae</taxon>
        <taxon>Streblomastix</taxon>
    </lineage>
</organism>
<protein>
    <submittedName>
        <fullName evidence="2">Uncharacterized protein</fullName>
    </submittedName>
</protein>
<evidence type="ECO:0000313" key="2">
    <source>
        <dbReference type="EMBL" id="KAA6359676.1"/>
    </source>
</evidence>
<evidence type="ECO:0000256" key="1">
    <source>
        <dbReference type="SAM" id="MobiDB-lite"/>
    </source>
</evidence>
<reference evidence="2 3" key="1">
    <citation type="submission" date="2019-03" db="EMBL/GenBank/DDBJ databases">
        <title>Single cell metagenomics reveals metabolic interactions within the superorganism composed of flagellate Streblomastix strix and complex community of Bacteroidetes bacteria on its surface.</title>
        <authorList>
            <person name="Treitli S.C."/>
            <person name="Kolisko M."/>
            <person name="Husnik F."/>
            <person name="Keeling P."/>
            <person name="Hampl V."/>
        </authorList>
    </citation>
    <scope>NUCLEOTIDE SEQUENCE [LARGE SCALE GENOMIC DNA]</scope>
    <source>
        <strain evidence="2">ST1C</strain>
    </source>
</reference>
<dbReference type="Proteomes" id="UP000324800">
    <property type="component" value="Unassembled WGS sequence"/>
</dbReference>
<gene>
    <name evidence="2" type="ORF">EZS28_044797</name>
</gene>
<dbReference type="AlphaFoldDB" id="A0A5J4TMD9"/>
<accession>A0A5J4TMD9</accession>
<feature type="non-terminal residue" evidence="2">
    <location>
        <position position="1"/>
    </location>
</feature>
<feature type="region of interest" description="Disordered" evidence="1">
    <location>
        <begin position="176"/>
        <end position="206"/>
    </location>
</feature>
<comment type="caution">
    <text evidence="2">The sequence shown here is derived from an EMBL/GenBank/DDBJ whole genome shotgun (WGS) entry which is preliminary data.</text>
</comment>
<dbReference type="EMBL" id="SNRW01028019">
    <property type="protein sequence ID" value="KAA6359676.1"/>
    <property type="molecule type" value="Genomic_DNA"/>
</dbReference>